<sequence>MAKIISVGNISMGGTGKTPVVIKLGRYFLDAGKKVSIVSRGYRGKIGYSINVISDGEKIYHHPPYAADEPYMIAKILEKASVVTGKDRRAVVEFVSTTFNPDIIILDDAYHRKDVRKDLDLLLLDYKNPISTGFVFPFGYLRESPSAIKRADIVLFTKTGGEKVIPEKVKKFLDNKPVFFSDVEMMGVFLGNEELTDKNIRFLAFSGIANNTQFFDFLRKKGLNILDKKGFSDHHNYTLKDFNNLINLLKKTDADYLVTTEKDFVKLNDEIKQITAYIKIEIKIFDEEKFFGFVNRKLYGNT</sequence>
<keyword evidence="6 13" id="KW-0441">Lipid A biosynthesis</keyword>
<evidence type="ECO:0000256" key="7">
    <source>
        <dbReference type="ARBA" id="ARBA00022679"/>
    </source>
</evidence>
<evidence type="ECO:0000256" key="8">
    <source>
        <dbReference type="ARBA" id="ARBA00022741"/>
    </source>
</evidence>
<organism evidence="14 15">
    <name type="scientific">Calditerrivibrio nitroreducens (strain DSM 19672 / NBRC 101217 / Yu37-1)</name>
    <dbReference type="NCBI Taxonomy" id="768670"/>
    <lineage>
        <taxon>Bacteria</taxon>
        <taxon>Pseudomonadati</taxon>
        <taxon>Deferribacterota</taxon>
        <taxon>Deferribacteres</taxon>
        <taxon>Deferribacterales</taxon>
        <taxon>Calditerrivibrionaceae</taxon>
    </lineage>
</organism>
<keyword evidence="8 13" id="KW-0547">Nucleotide-binding</keyword>
<protein>
    <recommendedName>
        <fullName evidence="4 13">Tetraacyldisaccharide 4'-kinase</fullName>
        <ecNumber evidence="3 13">2.7.1.130</ecNumber>
    </recommendedName>
    <alternativeName>
        <fullName evidence="12 13">Lipid A 4'-kinase</fullName>
    </alternativeName>
</protein>
<keyword evidence="11 13" id="KW-0443">Lipid metabolism</keyword>
<evidence type="ECO:0000256" key="13">
    <source>
        <dbReference type="HAMAP-Rule" id="MF_00409"/>
    </source>
</evidence>
<dbReference type="GO" id="GO:0009245">
    <property type="term" value="P:lipid A biosynthetic process"/>
    <property type="evidence" value="ECO:0007669"/>
    <property type="project" value="UniProtKB-UniRule"/>
</dbReference>
<dbReference type="STRING" id="768670.Calni_1053"/>
<keyword evidence="7 13" id="KW-0808">Transferase</keyword>
<comment type="pathway">
    <text evidence="2 13">Glycolipid biosynthesis; lipid IV(A) biosynthesis; lipid IV(A) from (3R)-3-hydroxytetradecanoyl-[acyl-carrier-protein] and UDP-N-acetyl-alpha-D-glucosamine: step 6/6.</text>
</comment>
<keyword evidence="15" id="KW-1185">Reference proteome</keyword>
<proteinExistence type="inferred from homology"/>
<evidence type="ECO:0000256" key="1">
    <source>
        <dbReference type="ARBA" id="ARBA00002274"/>
    </source>
</evidence>
<dbReference type="RefSeq" id="WP_013451177.1">
    <property type="nucleotide sequence ID" value="NC_014758.1"/>
</dbReference>
<dbReference type="PANTHER" id="PTHR42724">
    <property type="entry name" value="TETRAACYLDISACCHARIDE 4'-KINASE"/>
    <property type="match status" value="1"/>
</dbReference>
<comment type="catalytic activity">
    <reaction evidence="13">
        <text>a lipid A disaccharide + ATP = a lipid IVA + ADP + H(+)</text>
        <dbReference type="Rhea" id="RHEA:67840"/>
        <dbReference type="ChEBI" id="CHEBI:15378"/>
        <dbReference type="ChEBI" id="CHEBI:30616"/>
        <dbReference type="ChEBI" id="CHEBI:176343"/>
        <dbReference type="ChEBI" id="CHEBI:176425"/>
        <dbReference type="ChEBI" id="CHEBI:456216"/>
        <dbReference type="EC" id="2.7.1.130"/>
    </reaction>
</comment>
<dbReference type="AlphaFoldDB" id="E4TI48"/>
<evidence type="ECO:0000256" key="11">
    <source>
        <dbReference type="ARBA" id="ARBA00023098"/>
    </source>
</evidence>
<comment type="similarity">
    <text evidence="13">Belongs to the LpxK family.</text>
</comment>
<dbReference type="Pfam" id="PF02606">
    <property type="entry name" value="LpxK"/>
    <property type="match status" value="1"/>
</dbReference>
<dbReference type="HOGENOM" id="CLU_038816_6_0_0"/>
<name>E4TI48_CALNY</name>
<dbReference type="KEGG" id="cni:Calni_1053"/>
<comment type="function">
    <text evidence="1 13">Transfers the gamma-phosphate of ATP to the 4'-position of a tetraacyldisaccharide 1-phosphate intermediate (termed DS-1-P) to form tetraacyldisaccharide 1,4'-bis-phosphate (lipid IVA).</text>
</comment>
<evidence type="ECO:0000256" key="9">
    <source>
        <dbReference type="ARBA" id="ARBA00022777"/>
    </source>
</evidence>
<dbReference type="GO" id="GO:0005524">
    <property type="term" value="F:ATP binding"/>
    <property type="evidence" value="ECO:0007669"/>
    <property type="project" value="UniProtKB-UniRule"/>
</dbReference>
<dbReference type="Proteomes" id="UP000007039">
    <property type="component" value="Chromosome"/>
</dbReference>
<evidence type="ECO:0000256" key="12">
    <source>
        <dbReference type="ARBA" id="ARBA00029757"/>
    </source>
</evidence>
<keyword evidence="5 13" id="KW-0444">Lipid biosynthesis</keyword>
<evidence type="ECO:0000256" key="10">
    <source>
        <dbReference type="ARBA" id="ARBA00022840"/>
    </source>
</evidence>
<evidence type="ECO:0000313" key="15">
    <source>
        <dbReference type="Proteomes" id="UP000007039"/>
    </source>
</evidence>
<dbReference type="NCBIfam" id="TIGR00682">
    <property type="entry name" value="lpxK"/>
    <property type="match status" value="1"/>
</dbReference>
<keyword evidence="9 13" id="KW-0418">Kinase</keyword>
<dbReference type="EC" id="2.7.1.130" evidence="3 13"/>
<evidence type="ECO:0000313" key="14">
    <source>
        <dbReference type="EMBL" id="ADR18964.1"/>
    </source>
</evidence>
<dbReference type="eggNOG" id="COG1663">
    <property type="taxonomic scope" value="Bacteria"/>
</dbReference>
<dbReference type="SUPFAM" id="SSF52540">
    <property type="entry name" value="P-loop containing nucleoside triphosphate hydrolases"/>
    <property type="match status" value="1"/>
</dbReference>
<evidence type="ECO:0000256" key="3">
    <source>
        <dbReference type="ARBA" id="ARBA00012071"/>
    </source>
</evidence>
<evidence type="ECO:0000256" key="2">
    <source>
        <dbReference type="ARBA" id="ARBA00004870"/>
    </source>
</evidence>
<evidence type="ECO:0000256" key="6">
    <source>
        <dbReference type="ARBA" id="ARBA00022556"/>
    </source>
</evidence>
<evidence type="ECO:0000256" key="5">
    <source>
        <dbReference type="ARBA" id="ARBA00022516"/>
    </source>
</evidence>
<reference evidence="14 15" key="1">
    <citation type="journal article" date="2011" name="Stand. Genomic Sci.">
        <title>Complete genome sequence of Calditerrivibrio nitroreducens type strain (Yu37-1).</title>
        <authorList>
            <person name="Pitluck S."/>
            <person name="Sikorski J."/>
            <person name="Zeytun A."/>
            <person name="Lapidus A."/>
            <person name="Nolan M."/>
            <person name="Lucas S."/>
            <person name="Hammon N."/>
            <person name="Deshpande S."/>
            <person name="Cheng J.F."/>
            <person name="Tapia R."/>
            <person name="Han C."/>
            <person name="Goodwin L."/>
            <person name="Liolios K."/>
            <person name="Pagani I."/>
            <person name="Ivanova N."/>
            <person name="Mavromatis K."/>
            <person name="Pati A."/>
            <person name="Chen A."/>
            <person name="Palaniappan K."/>
            <person name="Hauser L."/>
            <person name="Chang Y.J."/>
            <person name="Jeffries C.D."/>
            <person name="Detter J.C."/>
            <person name="Brambilla E."/>
            <person name="Djao O.D."/>
            <person name="Rohde M."/>
            <person name="Spring S."/>
            <person name="Goker M."/>
            <person name="Woyke T."/>
            <person name="Bristow J."/>
            <person name="Eisen J.A."/>
            <person name="Markowitz V."/>
            <person name="Hugenholtz P."/>
            <person name="Kyrpides N.C."/>
            <person name="Klenk H.P."/>
            <person name="Land M."/>
        </authorList>
    </citation>
    <scope>NUCLEOTIDE SEQUENCE [LARGE SCALE GENOMIC DNA]</scope>
    <source>
        <strain evidence="15">DSM 19672 / NBRC 101217 / Yu37-1</strain>
    </source>
</reference>
<dbReference type="InterPro" id="IPR003758">
    <property type="entry name" value="LpxK"/>
</dbReference>
<accession>E4TI48</accession>
<dbReference type="GO" id="GO:0005886">
    <property type="term" value="C:plasma membrane"/>
    <property type="evidence" value="ECO:0007669"/>
    <property type="project" value="TreeGrafter"/>
</dbReference>
<dbReference type="UniPathway" id="UPA00359">
    <property type="reaction ID" value="UER00482"/>
</dbReference>
<dbReference type="InterPro" id="IPR027417">
    <property type="entry name" value="P-loop_NTPase"/>
</dbReference>
<dbReference type="GO" id="GO:0009029">
    <property type="term" value="F:lipid-A 4'-kinase activity"/>
    <property type="evidence" value="ECO:0007669"/>
    <property type="project" value="UniProtKB-UniRule"/>
</dbReference>
<evidence type="ECO:0000256" key="4">
    <source>
        <dbReference type="ARBA" id="ARBA00016436"/>
    </source>
</evidence>
<dbReference type="HAMAP" id="MF_00409">
    <property type="entry name" value="LpxK"/>
    <property type="match status" value="1"/>
</dbReference>
<dbReference type="GO" id="GO:0009244">
    <property type="term" value="P:lipopolysaccharide core region biosynthetic process"/>
    <property type="evidence" value="ECO:0007669"/>
    <property type="project" value="TreeGrafter"/>
</dbReference>
<gene>
    <name evidence="13" type="primary">lpxK</name>
    <name evidence="14" type="ordered locus">Calni_1053</name>
</gene>
<keyword evidence="10 13" id="KW-0067">ATP-binding</keyword>
<dbReference type="EMBL" id="CP002347">
    <property type="protein sequence ID" value="ADR18964.1"/>
    <property type="molecule type" value="Genomic_DNA"/>
</dbReference>
<dbReference type="PANTHER" id="PTHR42724:SF1">
    <property type="entry name" value="TETRAACYLDISACCHARIDE 4'-KINASE, MITOCHONDRIAL-RELATED"/>
    <property type="match status" value="1"/>
</dbReference>
<feature type="binding site" evidence="13">
    <location>
        <begin position="11"/>
        <end position="18"/>
    </location>
    <ligand>
        <name>ATP</name>
        <dbReference type="ChEBI" id="CHEBI:30616"/>
    </ligand>
</feature>